<evidence type="ECO:0000256" key="12">
    <source>
        <dbReference type="SAM" id="MobiDB-lite"/>
    </source>
</evidence>
<dbReference type="NCBIfam" id="TIGR01128">
    <property type="entry name" value="holA"/>
    <property type="match status" value="1"/>
</dbReference>
<feature type="domain" description="AAA+ ATPase" evidence="13">
    <location>
        <begin position="37"/>
        <end position="179"/>
    </location>
</feature>
<dbReference type="SMART" id="SM00382">
    <property type="entry name" value="AAA"/>
    <property type="match status" value="1"/>
</dbReference>
<feature type="compositionally biased region" description="Polar residues" evidence="12">
    <location>
        <begin position="404"/>
        <end position="422"/>
    </location>
</feature>
<dbReference type="EMBL" id="JAQOUE010000001">
    <property type="protein sequence ID" value="MDT7042619.1"/>
    <property type="molecule type" value="Genomic_DNA"/>
</dbReference>
<dbReference type="InterPro" id="IPR050238">
    <property type="entry name" value="DNA_Rep/Repair_Clamp_Loader"/>
</dbReference>
<keyword evidence="15" id="KW-1185">Reference proteome</keyword>
<feature type="region of interest" description="Disordered" evidence="12">
    <location>
        <begin position="364"/>
        <end position="478"/>
    </location>
</feature>
<evidence type="ECO:0000259" key="13">
    <source>
        <dbReference type="SMART" id="SM00382"/>
    </source>
</evidence>
<name>A0ABU3K895_9BACT</name>
<comment type="subunit">
    <text evidence="11">DNA polymerase III contains a core (composed of alpha, epsilon and theta chains) that associates with a tau subunit. This core dimerizes to form the POLIII' complex. PolIII' associates with the gamma complex (composed of gamma, delta, delta', psi and chi chains) and with the beta chain to form the complete DNA polymerase III complex.</text>
</comment>
<evidence type="ECO:0000256" key="5">
    <source>
        <dbReference type="ARBA" id="ARBA00022723"/>
    </source>
</evidence>
<keyword evidence="6 11" id="KW-0547">Nucleotide-binding</keyword>
<evidence type="ECO:0000256" key="3">
    <source>
        <dbReference type="ARBA" id="ARBA00022695"/>
    </source>
</evidence>
<keyword evidence="3 11" id="KW-0548">Nucleotidyltransferase</keyword>
<dbReference type="RefSeq" id="WP_313833055.1">
    <property type="nucleotide sequence ID" value="NZ_JAQOUE010000001.1"/>
</dbReference>
<dbReference type="NCBIfam" id="TIGR02397">
    <property type="entry name" value="dnaX_nterm"/>
    <property type="match status" value="1"/>
</dbReference>
<dbReference type="SUPFAM" id="SSF48019">
    <property type="entry name" value="post-AAA+ oligomerization domain-like"/>
    <property type="match status" value="1"/>
</dbReference>
<dbReference type="InterPro" id="IPR003593">
    <property type="entry name" value="AAA+_ATPase"/>
</dbReference>
<keyword evidence="9 11" id="KW-0239">DNA-directed DNA polymerase</keyword>
<dbReference type="Pfam" id="PF12169">
    <property type="entry name" value="DNA_pol3_gamma3"/>
    <property type="match status" value="1"/>
</dbReference>
<dbReference type="Gene3D" id="1.10.8.60">
    <property type="match status" value="1"/>
</dbReference>
<dbReference type="SUPFAM" id="SSF52540">
    <property type="entry name" value="P-loop containing nucleoside triphosphate hydrolases"/>
    <property type="match status" value="1"/>
</dbReference>
<comment type="caution">
    <text evidence="14">The sequence shown here is derived from an EMBL/GenBank/DDBJ whole genome shotgun (WGS) entry which is preliminary data.</text>
</comment>
<evidence type="ECO:0000313" key="15">
    <source>
        <dbReference type="Proteomes" id="UP001250932"/>
    </source>
</evidence>
<dbReference type="Pfam" id="PF22608">
    <property type="entry name" value="DNAX_ATPase_lid"/>
    <property type="match status" value="1"/>
</dbReference>
<gene>
    <name evidence="11 14" type="primary">dnaX</name>
    <name evidence="14" type="ORF">PPG34_09675</name>
</gene>
<keyword evidence="2 11" id="KW-0808">Transferase</keyword>
<dbReference type="NCBIfam" id="NF004046">
    <property type="entry name" value="PRK05563.1"/>
    <property type="match status" value="1"/>
</dbReference>
<keyword evidence="5" id="KW-0479">Metal-binding</keyword>
<protein>
    <recommendedName>
        <fullName evidence="11">DNA polymerase III subunit gamma/tau</fullName>
        <ecNumber evidence="11">2.7.7.7</ecNumber>
    </recommendedName>
</protein>
<dbReference type="InterPro" id="IPR001270">
    <property type="entry name" value="ClpA/B"/>
</dbReference>
<evidence type="ECO:0000256" key="11">
    <source>
        <dbReference type="RuleBase" id="RU364063"/>
    </source>
</evidence>
<dbReference type="Proteomes" id="UP001250932">
    <property type="component" value="Unassembled WGS sequence"/>
</dbReference>
<evidence type="ECO:0000256" key="2">
    <source>
        <dbReference type="ARBA" id="ARBA00022679"/>
    </source>
</evidence>
<keyword evidence="7" id="KW-0862">Zinc</keyword>
<organism evidence="14 15">
    <name type="scientific">Candidatus Nitronereus thalassa</name>
    <dbReference type="NCBI Taxonomy" id="3020898"/>
    <lineage>
        <taxon>Bacteria</taxon>
        <taxon>Pseudomonadati</taxon>
        <taxon>Nitrospirota</taxon>
        <taxon>Nitrospiria</taxon>
        <taxon>Nitrospirales</taxon>
        <taxon>Nitrospiraceae</taxon>
        <taxon>Candidatus Nitronereus</taxon>
    </lineage>
</organism>
<dbReference type="InterPro" id="IPR022754">
    <property type="entry name" value="DNA_pol_III_gamma-3"/>
</dbReference>
<dbReference type="Pfam" id="PF13177">
    <property type="entry name" value="DNA_pol3_delta2"/>
    <property type="match status" value="1"/>
</dbReference>
<evidence type="ECO:0000256" key="8">
    <source>
        <dbReference type="ARBA" id="ARBA00022840"/>
    </source>
</evidence>
<comment type="similarity">
    <text evidence="1 11">Belongs to the DnaX/STICHEL family.</text>
</comment>
<dbReference type="GO" id="GO:0003887">
    <property type="term" value="F:DNA-directed DNA polymerase activity"/>
    <property type="evidence" value="ECO:0007669"/>
    <property type="project" value="UniProtKB-EC"/>
</dbReference>
<comment type="catalytic activity">
    <reaction evidence="10 11">
        <text>DNA(n) + a 2'-deoxyribonucleoside 5'-triphosphate = DNA(n+1) + diphosphate</text>
        <dbReference type="Rhea" id="RHEA:22508"/>
        <dbReference type="Rhea" id="RHEA-COMP:17339"/>
        <dbReference type="Rhea" id="RHEA-COMP:17340"/>
        <dbReference type="ChEBI" id="CHEBI:33019"/>
        <dbReference type="ChEBI" id="CHEBI:61560"/>
        <dbReference type="ChEBI" id="CHEBI:173112"/>
        <dbReference type="EC" id="2.7.7.7"/>
    </reaction>
</comment>
<dbReference type="PANTHER" id="PTHR11669">
    <property type="entry name" value="REPLICATION FACTOR C / DNA POLYMERASE III GAMMA-TAU SUBUNIT"/>
    <property type="match status" value="1"/>
</dbReference>
<sequence length="620" mass="68039">MEYQVSARKFRPGTFDELIGQPHVVQTLRNAILRKQVAHAYLFSGMRGVGKTTVARILAKALNCENGPTTDPCGQCESCKEVTRGNSVDVIEIDGASNTGVDDVRELRENVKYSPFRGTYRIYIIDEVHMLSNSAFNALLKTLEEPPAHAVFVFATTEVHKIPATITSRCQHFNFRRIPRREIIARLLEVAQRNGVNIEERSLGAIAQASEGSMRDALSLLDQAVAFGGKSITDQDIEEMLGSVPDELVRRLVETVVSQDAAAAVELVGEVIDHGYDLRAYCGAVVERMRNLMIAAVVPEAGQAEGLMDLPSEDVQQLMTEAKAFSVEQLQELFQLFAQAEDRLRATAHPRFAFEVATVRAARLRQRPQAETNSPAKDTRPKPQVKNTEAPQAATPRQPVPESATKQKTSPPPERQTTSGSTPARNEPRPIPRPPIPSNRPPQATVPPSAPERPPAVSTTSPTKAAPPRGRPSPALAPAIRQEDWHKVVEAMVKKYPNIGTFLEMGMLVKVEGHQVIIGFPKTASVACSRIQKEETRTLVSTVCQEVVGATVQLRVVELTEGHESGPSIKQIRAQQQKQDEDALLQEAKANPLVKQTMELFGGAVIKASRMVEKVENKEA</sequence>
<evidence type="ECO:0000256" key="9">
    <source>
        <dbReference type="ARBA" id="ARBA00022932"/>
    </source>
</evidence>
<dbReference type="CDD" id="cd00009">
    <property type="entry name" value="AAA"/>
    <property type="match status" value="1"/>
</dbReference>
<dbReference type="PANTHER" id="PTHR11669:SF0">
    <property type="entry name" value="PROTEIN STICHEL-LIKE 2"/>
    <property type="match status" value="1"/>
</dbReference>
<evidence type="ECO:0000313" key="14">
    <source>
        <dbReference type="EMBL" id="MDT7042619.1"/>
    </source>
</evidence>
<dbReference type="Gene3D" id="3.40.50.300">
    <property type="entry name" value="P-loop containing nucleotide triphosphate hydrolases"/>
    <property type="match status" value="1"/>
</dbReference>
<dbReference type="InterPro" id="IPR008921">
    <property type="entry name" value="DNA_pol3_clamp-load_cplx_C"/>
</dbReference>
<keyword evidence="4 11" id="KW-0235">DNA replication</keyword>
<evidence type="ECO:0000256" key="6">
    <source>
        <dbReference type="ARBA" id="ARBA00022741"/>
    </source>
</evidence>
<evidence type="ECO:0000256" key="10">
    <source>
        <dbReference type="ARBA" id="ARBA00049244"/>
    </source>
</evidence>
<dbReference type="EC" id="2.7.7.7" evidence="11"/>
<feature type="compositionally biased region" description="Pro residues" evidence="12">
    <location>
        <begin position="429"/>
        <end position="454"/>
    </location>
</feature>
<dbReference type="Gene3D" id="1.20.272.10">
    <property type="match status" value="1"/>
</dbReference>
<reference evidence="14 15" key="1">
    <citation type="journal article" date="2023" name="ISME J.">
        <title>Cultivation and genomic characterization of novel and ubiquitous marine nitrite-oxidizing bacteria from the Nitrospirales.</title>
        <authorList>
            <person name="Mueller A.J."/>
            <person name="Daebeler A."/>
            <person name="Herbold C.W."/>
            <person name="Kirkegaard R.H."/>
            <person name="Daims H."/>
        </authorList>
    </citation>
    <scope>NUCLEOTIDE SEQUENCE [LARGE SCALE GENOMIC DNA]</scope>
    <source>
        <strain evidence="14 15">EB</strain>
    </source>
</reference>
<dbReference type="InterPro" id="IPR005790">
    <property type="entry name" value="DNA_polIII_delta"/>
</dbReference>
<dbReference type="PRINTS" id="PR00300">
    <property type="entry name" value="CLPPROTEASEA"/>
</dbReference>
<evidence type="ECO:0000256" key="7">
    <source>
        <dbReference type="ARBA" id="ARBA00022833"/>
    </source>
</evidence>
<dbReference type="InterPro" id="IPR012763">
    <property type="entry name" value="DNA_pol_III_sug/sutau_N"/>
</dbReference>
<dbReference type="InterPro" id="IPR045085">
    <property type="entry name" value="HLD_clamp_pol_III_gamma_tau"/>
</dbReference>
<accession>A0ABU3K895</accession>
<keyword evidence="8 11" id="KW-0067">ATP-binding</keyword>
<evidence type="ECO:0000256" key="1">
    <source>
        <dbReference type="ARBA" id="ARBA00006360"/>
    </source>
</evidence>
<comment type="function">
    <text evidence="11">DNA polymerase III is a complex, multichain enzyme responsible for most of the replicative synthesis in bacteria. This DNA polymerase also exhibits 3' to 5' exonuclease activity.</text>
</comment>
<dbReference type="CDD" id="cd18137">
    <property type="entry name" value="HLD_clamp_pol_III_gamma_tau"/>
    <property type="match status" value="1"/>
</dbReference>
<proteinExistence type="inferred from homology"/>
<evidence type="ECO:0000256" key="4">
    <source>
        <dbReference type="ARBA" id="ARBA00022705"/>
    </source>
</evidence>
<dbReference type="InterPro" id="IPR027417">
    <property type="entry name" value="P-loop_NTPase"/>
</dbReference>